<dbReference type="NCBIfam" id="TIGR00544">
    <property type="entry name" value="lgt"/>
    <property type="match status" value="1"/>
</dbReference>
<dbReference type="PROSITE" id="PS01311">
    <property type="entry name" value="LGT"/>
    <property type="match status" value="1"/>
</dbReference>
<dbReference type="RefSeq" id="WP_095007085.1">
    <property type="nucleotide sequence ID" value="NZ_LHUG01000013.1"/>
</dbReference>
<keyword evidence="3 7" id="KW-0808">Transferase</keyword>
<feature type="transmembrane region" description="Helical" evidence="7">
    <location>
        <begin position="206"/>
        <end position="223"/>
    </location>
</feature>
<evidence type="ECO:0000256" key="6">
    <source>
        <dbReference type="ARBA" id="ARBA00023136"/>
    </source>
</evidence>
<dbReference type="GO" id="GO:0042158">
    <property type="term" value="P:lipoprotein biosynthetic process"/>
    <property type="evidence" value="ECO:0007669"/>
    <property type="project" value="UniProtKB-UniRule"/>
</dbReference>
<dbReference type="InterPro" id="IPR001640">
    <property type="entry name" value="Lgt"/>
</dbReference>
<dbReference type="Proteomes" id="UP000216797">
    <property type="component" value="Unassembled WGS sequence"/>
</dbReference>
<keyword evidence="5 7" id="KW-1133">Transmembrane helix</keyword>
<gene>
    <name evidence="7" type="primary">lgt</name>
    <name evidence="8" type="ORF">AKL21_11295</name>
</gene>
<dbReference type="AlphaFoldDB" id="A0A267HND6"/>
<feature type="transmembrane region" description="Helical" evidence="7">
    <location>
        <begin position="229"/>
        <end position="254"/>
    </location>
</feature>
<keyword evidence="2 7" id="KW-1003">Cell membrane</keyword>
<evidence type="ECO:0000256" key="2">
    <source>
        <dbReference type="ARBA" id="ARBA00022475"/>
    </source>
</evidence>
<keyword evidence="8" id="KW-0328">Glycosyltransferase</keyword>
<dbReference type="Pfam" id="PF01790">
    <property type="entry name" value="LGT"/>
    <property type="match status" value="1"/>
</dbReference>
<dbReference type="PANTHER" id="PTHR30589:SF0">
    <property type="entry name" value="PHOSPHATIDYLGLYCEROL--PROLIPOPROTEIN DIACYLGLYCERYL TRANSFERASE"/>
    <property type="match status" value="1"/>
</dbReference>
<feature type="transmembrane region" description="Helical" evidence="7">
    <location>
        <begin position="176"/>
        <end position="194"/>
    </location>
</feature>
<keyword evidence="9" id="KW-1185">Reference proteome</keyword>
<keyword evidence="8" id="KW-0449">Lipoprotein</keyword>
<feature type="transmembrane region" description="Helical" evidence="7">
    <location>
        <begin position="91"/>
        <end position="108"/>
    </location>
</feature>
<comment type="function">
    <text evidence="7">Catalyzes the transfer of the diacylglyceryl group from phosphatidylglycerol to the sulfhydryl group of the N-terminal cysteine of a prolipoprotein, the first step in the formation of mature lipoproteins.</text>
</comment>
<dbReference type="GO" id="GO:0005886">
    <property type="term" value="C:plasma membrane"/>
    <property type="evidence" value="ECO:0007669"/>
    <property type="project" value="UniProtKB-SubCell"/>
</dbReference>
<evidence type="ECO:0000313" key="9">
    <source>
        <dbReference type="Proteomes" id="UP000216797"/>
    </source>
</evidence>
<dbReference type="PANTHER" id="PTHR30589">
    <property type="entry name" value="PROLIPOPROTEIN DIACYLGLYCERYL TRANSFERASE"/>
    <property type="match status" value="1"/>
</dbReference>
<dbReference type="UniPathway" id="UPA00664"/>
<proteinExistence type="inferred from homology"/>
<sequence length="276" mass="31735">MLAVVDRVAFEVFGIAIYWYAIIIVSGVIIAMFLSSREAVRVGLKADDVTDFMLVGLPVALIGARLYYVLFDLPTYLNDPLQIFNLRSGGLAIYGGLIAGGIWLVIFCRHHFIPIWKFLDIAAPSIILAQGIGRWGNFMNHEAYGGITTKTFLMNLHLPQFIIDNMYIEGHFRQPTFLYESLWNILGFLLLIILRNKKVFKEGEVFLSYIIWYSFGRFFIEGMRSDSLYLFGAIRVSQVLSLVLFFAAWGLLFYRRKNNPKLKDYDRSHGNNRFLI</sequence>
<comment type="caution">
    <text evidence="8">The sequence shown here is derived from an EMBL/GenBank/DDBJ whole genome shotgun (WGS) entry which is preliminary data.</text>
</comment>
<dbReference type="EMBL" id="LHUG01000013">
    <property type="protein sequence ID" value="PAA99888.1"/>
    <property type="molecule type" value="Genomic_DNA"/>
</dbReference>
<evidence type="ECO:0000256" key="5">
    <source>
        <dbReference type="ARBA" id="ARBA00022989"/>
    </source>
</evidence>
<reference evidence="8 9" key="1">
    <citation type="submission" date="2015-08" db="EMBL/GenBank/DDBJ databases">
        <title>Enterococcus genome sequence.</title>
        <authorList>
            <person name="Acedo J.Z."/>
            <person name="Vederas J.C."/>
        </authorList>
    </citation>
    <scope>NUCLEOTIDE SEQUENCE [LARGE SCALE GENOMIC DNA]</scope>
    <source>
        <strain evidence="8 9">49</strain>
    </source>
</reference>
<feature type="binding site" evidence="7">
    <location>
        <position position="134"/>
    </location>
    <ligand>
        <name>a 1,2-diacyl-sn-glycero-3-phospho-(1'-sn-glycerol)</name>
        <dbReference type="ChEBI" id="CHEBI:64716"/>
    </ligand>
</feature>
<organism evidence="8 9">
    <name type="scientific">Enterococcus canintestini</name>
    <dbReference type="NCBI Taxonomy" id="317010"/>
    <lineage>
        <taxon>Bacteria</taxon>
        <taxon>Bacillati</taxon>
        <taxon>Bacillota</taxon>
        <taxon>Bacilli</taxon>
        <taxon>Lactobacillales</taxon>
        <taxon>Enterococcaceae</taxon>
        <taxon>Enterococcus</taxon>
    </lineage>
</organism>
<keyword evidence="6 7" id="KW-0472">Membrane</keyword>
<keyword evidence="4 7" id="KW-0812">Transmembrane</keyword>
<evidence type="ECO:0000256" key="3">
    <source>
        <dbReference type="ARBA" id="ARBA00022679"/>
    </source>
</evidence>
<accession>A0A267HND6</accession>
<evidence type="ECO:0000256" key="4">
    <source>
        <dbReference type="ARBA" id="ARBA00022692"/>
    </source>
</evidence>
<feature type="transmembrane region" description="Helical" evidence="7">
    <location>
        <begin position="54"/>
        <end position="71"/>
    </location>
</feature>
<dbReference type="EC" id="2.5.1.145" evidence="7"/>
<comment type="catalytic activity">
    <reaction evidence="7">
        <text>L-cysteinyl-[prolipoprotein] + a 1,2-diacyl-sn-glycero-3-phospho-(1'-sn-glycerol) = an S-1,2-diacyl-sn-glyceryl-L-cysteinyl-[prolipoprotein] + sn-glycerol 1-phosphate + H(+)</text>
        <dbReference type="Rhea" id="RHEA:56712"/>
        <dbReference type="Rhea" id="RHEA-COMP:14679"/>
        <dbReference type="Rhea" id="RHEA-COMP:14680"/>
        <dbReference type="ChEBI" id="CHEBI:15378"/>
        <dbReference type="ChEBI" id="CHEBI:29950"/>
        <dbReference type="ChEBI" id="CHEBI:57685"/>
        <dbReference type="ChEBI" id="CHEBI:64716"/>
        <dbReference type="ChEBI" id="CHEBI:140658"/>
        <dbReference type="EC" id="2.5.1.145"/>
    </reaction>
</comment>
<comment type="pathway">
    <text evidence="7">Protein modification; lipoprotein biosynthesis (diacylglyceryl transfer).</text>
</comment>
<dbReference type="HAMAP" id="MF_01147">
    <property type="entry name" value="Lgt"/>
    <property type="match status" value="1"/>
</dbReference>
<protein>
    <recommendedName>
        <fullName evidence="7">Phosphatidylglycerol--prolipoprotein diacylglyceryl transferase</fullName>
        <ecNumber evidence="7">2.5.1.145</ecNumber>
    </recommendedName>
</protein>
<evidence type="ECO:0000256" key="7">
    <source>
        <dbReference type="HAMAP-Rule" id="MF_01147"/>
    </source>
</evidence>
<comment type="subcellular location">
    <subcellularLocation>
        <location evidence="7">Cell membrane</location>
        <topology evidence="7">Multi-pass membrane protein</topology>
    </subcellularLocation>
</comment>
<evidence type="ECO:0000256" key="1">
    <source>
        <dbReference type="ARBA" id="ARBA00007150"/>
    </source>
</evidence>
<feature type="transmembrane region" description="Helical" evidence="7">
    <location>
        <begin position="12"/>
        <end position="34"/>
    </location>
</feature>
<name>A0A267HND6_9ENTE</name>
<evidence type="ECO:0000313" key="8">
    <source>
        <dbReference type="EMBL" id="PAA99888.1"/>
    </source>
</evidence>
<comment type="similarity">
    <text evidence="1 7">Belongs to the Lgt family.</text>
</comment>
<dbReference type="GO" id="GO:0008961">
    <property type="term" value="F:phosphatidylglycerol-prolipoprotein diacylglyceryl transferase activity"/>
    <property type="evidence" value="ECO:0007669"/>
    <property type="project" value="UniProtKB-UniRule"/>
</dbReference>